<sequence length="121" mass="15101">MYEQWKYRRAEYMIFERILAYIHRHYRRSNLQVHDIAKDIHFSTGYLSLIFRRRMNQTLWEYITELRIDLAKHLLCTTSKKRDEIAYEIGYESPEHFSRMFKRYTGLSPTEYRNHMYNVYS</sequence>
<evidence type="ECO:0000256" key="1">
    <source>
        <dbReference type="ARBA" id="ARBA00023015"/>
    </source>
</evidence>
<reference evidence="5 6" key="1">
    <citation type="submission" date="2023-07" db="EMBL/GenBank/DDBJ databases">
        <title>Genomic Encyclopedia of Type Strains, Phase IV (KMG-IV): sequencing the most valuable type-strain genomes for metagenomic binning, comparative biology and taxonomic classification.</title>
        <authorList>
            <person name="Goeker M."/>
        </authorList>
    </citation>
    <scope>NUCLEOTIDE SEQUENCE [LARGE SCALE GENOMIC DNA]</scope>
    <source>
        <strain evidence="5 6">DSM 22170</strain>
    </source>
</reference>
<proteinExistence type="predicted"/>
<organism evidence="5 6">
    <name type="scientific">Paenibacillus hunanensis</name>
    <dbReference type="NCBI Taxonomy" id="539262"/>
    <lineage>
        <taxon>Bacteria</taxon>
        <taxon>Bacillati</taxon>
        <taxon>Bacillota</taxon>
        <taxon>Bacilli</taxon>
        <taxon>Bacillales</taxon>
        <taxon>Paenibacillaceae</taxon>
        <taxon>Paenibacillus</taxon>
    </lineage>
</organism>
<dbReference type="SUPFAM" id="SSF46689">
    <property type="entry name" value="Homeodomain-like"/>
    <property type="match status" value="2"/>
</dbReference>
<comment type="caution">
    <text evidence="5">The sequence shown here is derived from an EMBL/GenBank/DDBJ whole genome shotgun (WGS) entry which is preliminary data.</text>
</comment>
<keyword evidence="2" id="KW-0238">DNA-binding</keyword>
<dbReference type="InterPro" id="IPR009057">
    <property type="entry name" value="Homeodomain-like_sf"/>
</dbReference>
<dbReference type="PANTHER" id="PTHR43280:SF2">
    <property type="entry name" value="HTH-TYPE TRANSCRIPTIONAL REGULATOR EXSA"/>
    <property type="match status" value="1"/>
</dbReference>
<evidence type="ECO:0000256" key="3">
    <source>
        <dbReference type="ARBA" id="ARBA00023163"/>
    </source>
</evidence>
<keyword evidence="1" id="KW-0805">Transcription regulation</keyword>
<dbReference type="PANTHER" id="PTHR43280">
    <property type="entry name" value="ARAC-FAMILY TRANSCRIPTIONAL REGULATOR"/>
    <property type="match status" value="1"/>
</dbReference>
<gene>
    <name evidence="5" type="ORF">JOC58_002990</name>
</gene>
<evidence type="ECO:0000313" key="5">
    <source>
        <dbReference type="EMBL" id="MDR6245092.1"/>
    </source>
</evidence>
<accession>A0ABU1J2B8</accession>
<dbReference type="InterPro" id="IPR018060">
    <property type="entry name" value="HTH_AraC"/>
</dbReference>
<name>A0ABU1J2B8_9BACL</name>
<dbReference type="SMART" id="SM00342">
    <property type="entry name" value="HTH_ARAC"/>
    <property type="match status" value="1"/>
</dbReference>
<dbReference type="RefSeq" id="WP_188773496.1">
    <property type="nucleotide sequence ID" value="NZ_BMMB01000001.1"/>
</dbReference>
<dbReference type="Pfam" id="PF12833">
    <property type="entry name" value="HTH_18"/>
    <property type="match status" value="1"/>
</dbReference>
<dbReference type="Gene3D" id="1.10.10.60">
    <property type="entry name" value="Homeodomain-like"/>
    <property type="match status" value="2"/>
</dbReference>
<evidence type="ECO:0000256" key="2">
    <source>
        <dbReference type="ARBA" id="ARBA00023125"/>
    </source>
</evidence>
<dbReference type="PROSITE" id="PS01124">
    <property type="entry name" value="HTH_ARAC_FAMILY_2"/>
    <property type="match status" value="1"/>
</dbReference>
<dbReference type="PRINTS" id="PR00032">
    <property type="entry name" value="HTHARAC"/>
</dbReference>
<dbReference type="EMBL" id="JAVDQH010000011">
    <property type="protein sequence ID" value="MDR6245092.1"/>
    <property type="molecule type" value="Genomic_DNA"/>
</dbReference>
<feature type="domain" description="HTH araC/xylS-type" evidence="4">
    <location>
        <begin position="16"/>
        <end position="115"/>
    </location>
</feature>
<protein>
    <submittedName>
        <fullName evidence="5">YesN/AraC family two-component response regulator</fullName>
    </submittedName>
</protein>
<keyword evidence="3" id="KW-0804">Transcription</keyword>
<evidence type="ECO:0000313" key="6">
    <source>
        <dbReference type="Proteomes" id="UP001185028"/>
    </source>
</evidence>
<dbReference type="InterPro" id="IPR020449">
    <property type="entry name" value="Tscrpt_reg_AraC-type_HTH"/>
</dbReference>
<dbReference type="Proteomes" id="UP001185028">
    <property type="component" value="Unassembled WGS sequence"/>
</dbReference>
<keyword evidence="6" id="KW-1185">Reference proteome</keyword>
<evidence type="ECO:0000259" key="4">
    <source>
        <dbReference type="PROSITE" id="PS01124"/>
    </source>
</evidence>